<accession>A0AAV4X4W9</accession>
<name>A0AAV4X4W9_CAEEX</name>
<dbReference type="AlphaFoldDB" id="A0AAV4X4W9"/>
<keyword evidence="1" id="KW-0472">Membrane</keyword>
<keyword evidence="3" id="KW-1185">Reference proteome</keyword>
<keyword evidence="1" id="KW-1133">Transmembrane helix</keyword>
<organism evidence="2 3">
    <name type="scientific">Caerostris extrusa</name>
    <name type="common">Bark spider</name>
    <name type="synonym">Caerostris bankana</name>
    <dbReference type="NCBI Taxonomy" id="172846"/>
    <lineage>
        <taxon>Eukaryota</taxon>
        <taxon>Metazoa</taxon>
        <taxon>Ecdysozoa</taxon>
        <taxon>Arthropoda</taxon>
        <taxon>Chelicerata</taxon>
        <taxon>Arachnida</taxon>
        <taxon>Araneae</taxon>
        <taxon>Araneomorphae</taxon>
        <taxon>Entelegynae</taxon>
        <taxon>Araneoidea</taxon>
        <taxon>Araneidae</taxon>
        <taxon>Caerostris</taxon>
    </lineage>
</organism>
<keyword evidence="1" id="KW-0812">Transmembrane</keyword>
<proteinExistence type="predicted"/>
<feature type="transmembrane region" description="Helical" evidence="1">
    <location>
        <begin position="20"/>
        <end position="36"/>
    </location>
</feature>
<evidence type="ECO:0000313" key="3">
    <source>
        <dbReference type="Proteomes" id="UP001054945"/>
    </source>
</evidence>
<sequence>MNYPLPSLKPLFGVFTSGNPRSVAIALLVILLLLIIPKVTKKSSERYVDYVTPVFNLELTGILIVLCKGTNIQASEIDPVTMANNERTNKAISRVAPSQTHDQFSPLIGL</sequence>
<evidence type="ECO:0000313" key="2">
    <source>
        <dbReference type="EMBL" id="GIY89025.1"/>
    </source>
</evidence>
<gene>
    <name evidence="2" type="ORF">CEXT_420481</name>
</gene>
<protein>
    <submittedName>
        <fullName evidence="2">Uncharacterized protein</fullName>
    </submittedName>
</protein>
<comment type="caution">
    <text evidence="2">The sequence shown here is derived from an EMBL/GenBank/DDBJ whole genome shotgun (WGS) entry which is preliminary data.</text>
</comment>
<reference evidence="2 3" key="1">
    <citation type="submission" date="2021-06" db="EMBL/GenBank/DDBJ databases">
        <title>Caerostris extrusa draft genome.</title>
        <authorList>
            <person name="Kono N."/>
            <person name="Arakawa K."/>
        </authorList>
    </citation>
    <scope>NUCLEOTIDE SEQUENCE [LARGE SCALE GENOMIC DNA]</scope>
</reference>
<evidence type="ECO:0000256" key="1">
    <source>
        <dbReference type="SAM" id="Phobius"/>
    </source>
</evidence>
<dbReference type="Proteomes" id="UP001054945">
    <property type="component" value="Unassembled WGS sequence"/>
</dbReference>
<dbReference type="EMBL" id="BPLR01017142">
    <property type="protein sequence ID" value="GIY89025.1"/>
    <property type="molecule type" value="Genomic_DNA"/>
</dbReference>